<sequence length="215" mass="22978">MVFVGIADKQLAVSERLPADRLPKEYQAVDIRKGDIILMVDGKRMFTPEQLEKHYDSVAVGQEMKLGLKRGNDMLIASFKKADPSTLPQMKRIVMTADGQGDEGKPGGKALSIDGDAVPILELGVIFAAKDGAITVADVLPVPGVSNLKSEPHKGDRLISLQGASFTTAASLIKAWDNITVGDTVRIILSRGGKETLSVFAKPKAVGEVRLKGSK</sequence>
<proteinExistence type="predicted"/>
<accession>A0A855X9Z9</accession>
<name>A0A855X9Z9_9BACT</name>
<evidence type="ECO:0000313" key="1">
    <source>
        <dbReference type="EMBL" id="PWB74222.1"/>
    </source>
</evidence>
<dbReference type="AlphaFoldDB" id="A0A855X9Z9"/>
<gene>
    <name evidence="1" type="ORF">C3F09_04220</name>
</gene>
<comment type="caution">
    <text evidence="1">The sequence shown here is derived from an EMBL/GenBank/DDBJ whole genome shotgun (WGS) entry which is preliminary data.</text>
</comment>
<reference evidence="1 2" key="1">
    <citation type="journal article" date="2018" name="ISME J.">
        <title>A methanotrophic archaeon couples anaerobic oxidation of methane to Fe(III) reduction.</title>
        <authorList>
            <person name="Cai C."/>
            <person name="Leu A.O."/>
            <person name="Xie G.J."/>
            <person name="Guo J."/>
            <person name="Feng Y."/>
            <person name="Zhao J.X."/>
            <person name="Tyson G.W."/>
            <person name="Yuan Z."/>
            <person name="Hu S."/>
        </authorList>
    </citation>
    <scope>NUCLEOTIDE SEQUENCE [LARGE SCALE GENOMIC DNA]</scope>
    <source>
        <strain evidence="1">FeB_12</strain>
    </source>
</reference>
<dbReference type="Gene3D" id="2.30.42.10">
    <property type="match status" value="2"/>
</dbReference>
<organism evidence="1 2">
    <name type="scientific">candidate division GN15 bacterium</name>
    <dbReference type="NCBI Taxonomy" id="2072418"/>
    <lineage>
        <taxon>Bacteria</taxon>
        <taxon>candidate division GN15</taxon>
    </lineage>
</organism>
<dbReference type="SUPFAM" id="SSF50156">
    <property type="entry name" value="PDZ domain-like"/>
    <property type="match status" value="1"/>
</dbReference>
<dbReference type="EMBL" id="PQAP01000037">
    <property type="protein sequence ID" value="PWB74222.1"/>
    <property type="molecule type" value="Genomic_DNA"/>
</dbReference>
<dbReference type="InterPro" id="IPR036034">
    <property type="entry name" value="PDZ_sf"/>
</dbReference>
<dbReference type="Proteomes" id="UP000250918">
    <property type="component" value="Unassembled WGS sequence"/>
</dbReference>
<protein>
    <recommendedName>
        <fullName evidence="3">PDZ domain-containing protein</fullName>
    </recommendedName>
</protein>
<evidence type="ECO:0008006" key="3">
    <source>
        <dbReference type="Google" id="ProtNLM"/>
    </source>
</evidence>
<evidence type="ECO:0000313" key="2">
    <source>
        <dbReference type="Proteomes" id="UP000250918"/>
    </source>
</evidence>